<dbReference type="Proteomes" id="UP000555103">
    <property type="component" value="Unassembled WGS sequence"/>
</dbReference>
<name>A0A840CM02_9BACT</name>
<dbReference type="PROSITE" id="PS51257">
    <property type="entry name" value="PROKAR_LIPOPROTEIN"/>
    <property type="match status" value="1"/>
</dbReference>
<evidence type="ECO:0000259" key="1">
    <source>
        <dbReference type="Pfam" id="PF08522"/>
    </source>
</evidence>
<dbReference type="InterPro" id="IPR013728">
    <property type="entry name" value="BT_3987-like_N"/>
</dbReference>
<dbReference type="RefSeq" id="WP_183305434.1">
    <property type="nucleotide sequence ID" value="NZ_JACIEP010000001.1"/>
</dbReference>
<proteinExistence type="predicted"/>
<comment type="caution">
    <text evidence="2">The sequence shown here is derived from an EMBL/GenBank/DDBJ whole genome shotgun (WGS) entry which is preliminary data.</text>
</comment>
<gene>
    <name evidence="2" type="ORF">GGR21_000389</name>
</gene>
<feature type="domain" description="BT-3987-like N-terminal" evidence="1">
    <location>
        <begin position="31"/>
        <end position="137"/>
    </location>
</feature>
<dbReference type="Pfam" id="PF08522">
    <property type="entry name" value="BT_3987-like_N"/>
    <property type="match status" value="1"/>
</dbReference>
<dbReference type="GO" id="GO:0004553">
    <property type="term" value="F:hydrolase activity, hydrolyzing O-glycosyl compounds"/>
    <property type="evidence" value="ECO:0007669"/>
    <property type="project" value="UniProtKB-ARBA"/>
</dbReference>
<keyword evidence="3" id="KW-1185">Reference proteome</keyword>
<dbReference type="SUPFAM" id="SSF49899">
    <property type="entry name" value="Concanavalin A-like lectins/glucanases"/>
    <property type="match status" value="1"/>
</dbReference>
<protein>
    <recommendedName>
        <fullName evidence="1">BT-3987-like N-terminal domain-containing protein</fullName>
    </recommendedName>
</protein>
<evidence type="ECO:0000313" key="2">
    <source>
        <dbReference type="EMBL" id="MBB4034504.1"/>
    </source>
</evidence>
<reference evidence="2 3" key="1">
    <citation type="submission" date="2020-08" db="EMBL/GenBank/DDBJ databases">
        <title>Genomic Encyclopedia of Type Strains, Phase IV (KMG-IV): sequencing the most valuable type-strain genomes for metagenomic binning, comparative biology and taxonomic classification.</title>
        <authorList>
            <person name="Goeker M."/>
        </authorList>
    </citation>
    <scope>NUCLEOTIDE SEQUENCE [LARGE SCALE GENOMIC DNA]</scope>
    <source>
        <strain evidence="2 3">DSM 104969</strain>
    </source>
</reference>
<accession>A0A840CM02</accession>
<dbReference type="EMBL" id="JACIEP010000001">
    <property type="protein sequence ID" value="MBB4034504.1"/>
    <property type="molecule type" value="Genomic_DNA"/>
</dbReference>
<dbReference type="AlphaFoldDB" id="A0A840CM02"/>
<dbReference type="Pfam" id="PF13385">
    <property type="entry name" value="Laminin_G_3"/>
    <property type="match status" value="1"/>
</dbReference>
<organism evidence="2 3">
    <name type="scientific">Dysgonomonas hofstadii</name>
    <dbReference type="NCBI Taxonomy" id="637886"/>
    <lineage>
        <taxon>Bacteria</taxon>
        <taxon>Pseudomonadati</taxon>
        <taxon>Bacteroidota</taxon>
        <taxon>Bacteroidia</taxon>
        <taxon>Bacteroidales</taxon>
        <taxon>Dysgonomonadaceae</taxon>
        <taxon>Dysgonomonas</taxon>
    </lineage>
</organism>
<sequence length="382" mass="42219">MKKIYILSFAISLFGIILFTGCDNAEYEVKDNSVYLSDAAGSVKAVTLTMDDGVDINVNIRLAKKIDKDVEVEIKLNSALLDPYNETNNSEYYPVPDFQLPAGAKVTIPAGEIGVVYTIHVDDFETGGKQYALGVELGNVIAGGVEKSVSQSKFIYLLAKPLNVSVPVMKGVNDGAVNAGPETNWGITTTQWSLECWARMSAYSKNNQAIFNTGSGDHEIYIRFGDANRPYNYLQIKTLGGQVQTSADLEANKWYHWAFVYDGTTLTIFQNGEEKIKFDPPAPNGGSVRFDFLQMISSGSTYFPDRCAMSQVRLWKTAITQTQIKNNMYYSINPANPDLILYLPLDEGDGTEFEDITGNGHDAKATAGILQGWEHNIRFDQQ</sequence>
<dbReference type="Gene3D" id="2.60.120.200">
    <property type="match status" value="1"/>
</dbReference>
<dbReference type="GO" id="GO:0005975">
    <property type="term" value="P:carbohydrate metabolic process"/>
    <property type="evidence" value="ECO:0007669"/>
    <property type="project" value="UniProtKB-ARBA"/>
</dbReference>
<dbReference type="Gene3D" id="2.60.40.1740">
    <property type="entry name" value="hypothetical protein (bacova_03559)"/>
    <property type="match status" value="1"/>
</dbReference>
<evidence type="ECO:0000313" key="3">
    <source>
        <dbReference type="Proteomes" id="UP000555103"/>
    </source>
</evidence>
<dbReference type="InterPro" id="IPR013320">
    <property type="entry name" value="ConA-like_dom_sf"/>
</dbReference>